<evidence type="ECO:0000313" key="5">
    <source>
        <dbReference type="Proteomes" id="UP001152888"/>
    </source>
</evidence>
<dbReference type="InterPro" id="IPR035980">
    <property type="entry name" value="Ribosomal_bS6_sf"/>
</dbReference>
<dbReference type="AlphaFoldDB" id="A0A9P0LTH6"/>
<protein>
    <recommendedName>
        <fullName evidence="2">Small ribosomal subunit protein bS6m</fullName>
    </recommendedName>
    <alternativeName>
        <fullName evidence="3">28S ribosomal protein S6, mitochondrial</fullName>
    </alternativeName>
</protein>
<dbReference type="Proteomes" id="UP001152888">
    <property type="component" value="Unassembled WGS sequence"/>
</dbReference>
<dbReference type="Pfam" id="PF01250">
    <property type="entry name" value="Ribosomal_S6"/>
    <property type="match status" value="1"/>
</dbReference>
<dbReference type="PANTHER" id="PTHR21011">
    <property type="entry name" value="MITOCHONDRIAL 28S RIBOSOMAL PROTEIN S6"/>
    <property type="match status" value="1"/>
</dbReference>
<dbReference type="GO" id="GO:0070181">
    <property type="term" value="F:small ribosomal subunit rRNA binding"/>
    <property type="evidence" value="ECO:0007669"/>
    <property type="project" value="TreeGrafter"/>
</dbReference>
<evidence type="ECO:0000313" key="4">
    <source>
        <dbReference type="EMBL" id="CAH2002873.1"/>
    </source>
</evidence>
<dbReference type="Gene3D" id="3.30.70.60">
    <property type="match status" value="1"/>
</dbReference>
<evidence type="ECO:0000256" key="3">
    <source>
        <dbReference type="ARBA" id="ARBA00035365"/>
    </source>
</evidence>
<reference evidence="4" key="1">
    <citation type="submission" date="2022-03" db="EMBL/GenBank/DDBJ databases">
        <authorList>
            <person name="Sayadi A."/>
        </authorList>
    </citation>
    <scope>NUCLEOTIDE SEQUENCE</scope>
</reference>
<comment type="caution">
    <text evidence="4">The sequence shown here is derived from an EMBL/GenBank/DDBJ whole genome shotgun (WGS) entry which is preliminary data.</text>
</comment>
<gene>
    <name evidence="4" type="ORF">ACAOBT_LOCUS27034</name>
</gene>
<dbReference type="GO" id="GO:0005763">
    <property type="term" value="C:mitochondrial small ribosomal subunit"/>
    <property type="evidence" value="ECO:0007669"/>
    <property type="project" value="TreeGrafter"/>
</dbReference>
<dbReference type="OrthoDB" id="268530at2759"/>
<dbReference type="SUPFAM" id="SSF54995">
    <property type="entry name" value="Ribosomal protein S6"/>
    <property type="match status" value="1"/>
</dbReference>
<dbReference type="CDD" id="cd15465">
    <property type="entry name" value="bS6_mito"/>
    <property type="match status" value="1"/>
</dbReference>
<sequence>MIAYELMILYRLMPKPELRTALKRTSETIFQKGGIIRKLENLGTRDLPFKISVHGVVYNKADYFLFEFNAPPSSIASLFDEYIRDV</sequence>
<proteinExistence type="inferred from homology"/>
<dbReference type="PANTHER" id="PTHR21011:SF1">
    <property type="entry name" value="SMALL RIBOSOMAL SUBUNIT PROTEIN BS6M"/>
    <property type="match status" value="1"/>
</dbReference>
<evidence type="ECO:0000256" key="1">
    <source>
        <dbReference type="ARBA" id="ARBA00009512"/>
    </source>
</evidence>
<name>A0A9P0LTH6_ACAOB</name>
<keyword evidence="5" id="KW-1185">Reference proteome</keyword>
<accession>A0A9P0LTH6</accession>
<dbReference type="InterPro" id="IPR000529">
    <property type="entry name" value="Ribosomal_bS6"/>
</dbReference>
<dbReference type="GO" id="GO:0006412">
    <property type="term" value="P:translation"/>
    <property type="evidence" value="ECO:0007669"/>
    <property type="project" value="InterPro"/>
</dbReference>
<comment type="similarity">
    <text evidence="1">Belongs to the bacterial ribosomal protein bS6 family.</text>
</comment>
<evidence type="ECO:0000256" key="2">
    <source>
        <dbReference type="ARBA" id="ARBA00035170"/>
    </source>
</evidence>
<dbReference type="GO" id="GO:0003735">
    <property type="term" value="F:structural constituent of ribosome"/>
    <property type="evidence" value="ECO:0007669"/>
    <property type="project" value="InterPro"/>
</dbReference>
<dbReference type="InterPro" id="IPR014717">
    <property type="entry name" value="Transl_elong_EF1B/ribsomal_bS6"/>
</dbReference>
<dbReference type="EMBL" id="CAKOFQ010007515">
    <property type="protein sequence ID" value="CAH2002873.1"/>
    <property type="molecule type" value="Genomic_DNA"/>
</dbReference>
<organism evidence="4 5">
    <name type="scientific">Acanthoscelides obtectus</name>
    <name type="common">Bean weevil</name>
    <name type="synonym">Bruchus obtectus</name>
    <dbReference type="NCBI Taxonomy" id="200917"/>
    <lineage>
        <taxon>Eukaryota</taxon>
        <taxon>Metazoa</taxon>
        <taxon>Ecdysozoa</taxon>
        <taxon>Arthropoda</taxon>
        <taxon>Hexapoda</taxon>
        <taxon>Insecta</taxon>
        <taxon>Pterygota</taxon>
        <taxon>Neoptera</taxon>
        <taxon>Endopterygota</taxon>
        <taxon>Coleoptera</taxon>
        <taxon>Polyphaga</taxon>
        <taxon>Cucujiformia</taxon>
        <taxon>Chrysomeloidea</taxon>
        <taxon>Chrysomelidae</taxon>
        <taxon>Bruchinae</taxon>
        <taxon>Bruchini</taxon>
        <taxon>Acanthoscelides</taxon>
    </lineage>
</organism>